<dbReference type="Pfam" id="PF00632">
    <property type="entry name" value="HECT"/>
    <property type="match status" value="1"/>
</dbReference>
<dbReference type="PANTHER" id="PTHR45700">
    <property type="entry name" value="UBIQUITIN-PROTEIN LIGASE E3C"/>
    <property type="match status" value="1"/>
</dbReference>
<dbReference type="Gene3D" id="3.30.2410.10">
    <property type="entry name" value="Hect, E3 ligase catalytic domain"/>
    <property type="match status" value="1"/>
</dbReference>
<feature type="compositionally biased region" description="Basic and acidic residues" evidence="6">
    <location>
        <begin position="1"/>
        <end position="13"/>
    </location>
</feature>
<reference evidence="8" key="1">
    <citation type="submission" date="2021-01" db="EMBL/GenBank/DDBJ databases">
        <authorList>
            <person name="Corre E."/>
            <person name="Pelletier E."/>
            <person name="Niang G."/>
            <person name="Scheremetjew M."/>
            <person name="Finn R."/>
            <person name="Kale V."/>
            <person name="Holt S."/>
            <person name="Cochrane G."/>
            <person name="Meng A."/>
            <person name="Brown T."/>
            <person name="Cohen L."/>
        </authorList>
    </citation>
    <scope>NUCLEOTIDE SEQUENCE</scope>
    <source>
        <strain evidence="8">10249 10 AB</strain>
    </source>
</reference>
<proteinExistence type="predicted"/>
<sequence>MFDGDFRSGRREVNLSGNNRRAGGKSKRDLLKNAEAQRKQRQERVRRERATNFIQRVTRGHLSRLHTIRLCATDVLTNPPTMAGSSSSNSGSNTRIIRRPMAALSICLSRQSLLTKFETTRRDLLLGFRRSGYHPDIIMKENEDNNDGVELEGEIGIHDPQPMEIVEQCHDDETSSWFSQKRMIAHTIEEFDPKYQGETDDSNKDLFRLLNTYRESTRIDDQIFLGLTKSMQRWNMFVEDKAMQGNNESAIEYKRMLTSWAMEASDRLENPYSNTLLATILLGNSDSIADGAGAGNTTSMRGALKITSGGEQIEKWFALLAEILLRNDNKDDDKTPNGELNLLLQATMENLRSSQVQRLLSNLLDLTKSPKLVLLINHVLRQPQNDKLKLAVSLLARGDSLVEKQQEQQQPVKGSNNKNDWDNVDDSDDEEEEPNPKPSSHKKARGGSTYYKRQEILTLAKLDKFYCERIQQSMKEHYRSFDALTIEVATKITRAPWKEWGLYLLGATKNGEAVGNSYDNYSLEVQRFVEALGYLLQASSSIRPKAKFTPLSSLAFNQTILCALWTLVRERKGDCGFILSIFSDLFSHYLVALSDEDFVKYHCNNMNNNSSAGFENVILAKDIVARYNKELHEVYWTKPVVCSEIQMDSARGRLILSGTKLWNALHERWNRLVTMPFCEESAWWFPHMGSNEGDRAVIPDREVDHGLNDDNDYDDDDDDDSMDVDENRNQLSNAEVATDALADSFRDPKMARVLTSIPQALPFDRRVKLFHSLLKADKQKVLQAAQSRRALAGMRGAWNDEDGAMMWIDSSIREQVKIKRATLYEDSMEHLNKLGANLKHKVQVTFVNKHGAEEPGIDGGGVFKEFLDDLIKDGFAAKSDNEKEGSAPQLFSVTPKQQQLSMNLDLTDDKNMLVHYEFLGRVLGKAVYESILVEPQFCLPVLNQLLGKMNTLEDLKNYDEEYYNNLNKLHHFTGEEIDNLGLSFELTVGGSSPNSTRRTVDLVRSGRSIAVTKSNVFQYSQAVANELLNVLGATQTRAFLRGFRDLIKVAWIRLFSARELQKLISGDDSIRGIDVSCLKKAMHYLGGYHESQPYIQDFWDVLENELSPEQQRKFLRFMTSCSRQPLLGFSSLEPSPAIQQIRLQDDERSKNSRLPTSSTCMNLLKLPNYQDRTLLKEKLIAAVESGAGFELT</sequence>
<dbReference type="SMART" id="SM00119">
    <property type="entry name" value="HECTc"/>
    <property type="match status" value="1"/>
</dbReference>
<feature type="region of interest" description="Disordered" evidence="6">
    <location>
        <begin position="1"/>
        <end position="46"/>
    </location>
</feature>
<dbReference type="PANTHER" id="PTHR45700:SF2">
    <property type="entry name" value="UBIQUITIN-PROTEIN LIGASE E3C"/>
    <property type="match status" value="1"/>
</dbReference>
<dbReference type="PROSITE" id="PS50237">
    <property type="entry name" value="HECT"/>
    <property type="match status" value="1"/>
</dbReference>
<feature type="compositionally biased region" description="Low complexity" evidence="6">
    <location>
        <begin position="407"/>
        <end position="418"/>
    </location>
</feature>
<dbReference type="Gene3D" id="3.30.2160.10">
    <property type="entry name" value="Hect, E3 ligase catalytic domain"/>
    <property type="match status" value="1"/>
</dbReference>
<feature type="region of interest" description="Disordered" evidence="6">
    <location>
        <begin position="402"/>
        <end position="447"/>
    </location>
</feature>
<evidence type="ECO:0000313" key="8">
    <source>
        <dbReference type="EMBL" id="CAE0715175.1"/>
    </source>
</evidence>
<dbReference type="SUPFAM" id="SSF56204">
    <property type="entry name" value="Hect, E3 ligase catalytic domain"/>
    <property type="match status" value="1"/>
</dbReference>
<dbReference type="GO" id="GO:0006511">
    <property type="term" value="P:ubiquitin-dependent protein catabolic process"/>
    <property type="evidence" value="ECO:0007669"/>
    <property type="project" value="TreeGrafter"/>
</dbReference>
<feature type="compositionally biased region" description="Acidic residues" evidence="6">
    <location>
        <begin position="422"/>
        <end position="433"/>
    </location>
</feature>
<evidence type="ECO:0000259" key="7">
    <source>
        <dbReference type="PROSITE" id="PS50237"/>
    </source>
</evidence>
<evidence type="ECO:0000256" key="3">
    <source>
        <dbReference type="ARBA" id="ARBA00022679"/>
    </source>
</evidence>
<gene>
    <name evidence="8" type="ORF">PAUS00366_LOCUS7927</name>
</gene>
<feature type="compositionally biased region" description="Basic and acidic residues" evidence="6">
    <location>
        <begin position="26"/>
        <end position="46"/>
    </location>
</feature>
<dbReference type="AlphaFoldDB" id="A0A7S4AGR4"/>
<comment type="catalytic activity">
    <reaction evidence="1">
        <text>S-ubiquitinyl-[E2 ubiquitin-conjugating enzyme]-L-cysteine + [acceptor protein]-L-lysine = [E2 ubiquitin-conjugating enzyme]-L-cysteine + N(6)-ubiquitinyl-[acceptor protein]-L-lysine.</text>
        <dbReference type="EC" id="2.3.2.26"/>
    </reaction>
</comment>
<evidence type="ECO:0000256" key="4">
    <source>
        <dbReference type="ARBA" id="ARBA00022786"/>
    </source>
</evidence>
<dbReference type="CDD" id="cd00078">
    <property type="entry name" value="HECTc"/>
    <property type="match status" value="1"/>
</dbReference>
<feature type="domain" description="HECT" evidence="7">
    <location>
        <begin position="834"/>
        <end position="1192"/>
    </location>
</feature>
<dbReference type="GO" id="GO:0000209">
    <property type="term" value="P:protein polyubiquitination"/>
    <property type="evidence" value="ECO:0007669"/>
    <property type="project" value="InterPro"/>
</dbReference>
<dbReference type="Gene3D" id="3.90.1750.10">
    <property type="entry name" value="Hect, E3 ligase catalytic domains"/>
    <property type="match status" value="1"/>
</dbReference>
<keyword evidence="4 5" id="KW-0833">Ubl conjugation pathway</keyword>
<dbReference type="EC" id="2.3.2.26" evidence="2"/>
<keyword evidence="3" id="KW-0808">Transferase</keyword>
<feature type="compositionally biased region" description="Acidic residues" evidence="6">
    <location>
        <begin position="709"/>
        <end position="724"/>
    </location>
</feature>
<evidence type="ECO:0000256" key="1">
    <source>
        <dbReference type="ARBA" id="ARBA00000885"/>
    </source>
</evidence>
<accession>A0A7S4AGR4</accession>
<name>A0A7S4AGR4_9STRA</name>
<evidence type="ECO:0000256" key="6">
    <source>
        <dbReference type="SAM" id="MobiDB-lite"/>
    </source>
</evidence>
<feature type="active site" description="Glycyl thioester intermediate" evidence="5">
    <location>
        <position position="1160"/>
    </location>
</feature>
<dbReference type="InterPro" id="IPR035983">
    <property type="entry name" value="Hect_E3_ubiquitin_ligase"/>
</dbReference>
<dbReference type="InterPro" id="IPR044611">
    <property type="entry name" value="E3A/B/C-like"/>
</dbReference>
<protein>
    <recommendedName>
        <fullName evidence="2">HECT-type E3 ubiquitin transferase</fullName>
        <ecNumber evidence="2">2.3.2.26</ecNumber>
    </recommendedName>
</protein>
<evidence type="ECO:0000256" key="2">
    <source>
        <dbReference type="ARBA" id="ARBA00012485"/>
    </source>
</evidence>
<dbReference type="EMBL" id="HBIX01010486">
    <property type="protein sequence ID" value="CAE0715175.1"/>
    <property type="molecule type" value="Transcribed_RNA"/>
</dbReference>
<evidence type="ECO:0000256" key="5">
    <source>
        <dbReference type="PROSITE-ProRule" id="PRU00104"/>
    </source>
</evidence>
<organism evidence="8">
    <name type="scientific">Pseudo-nitzschia australis</name>
    <dbReference type="NCBI Taxonomy" id="44445"/>
    <lineage>
        <taxon>Eukaryota</taxon>
        <taxon>Sar</taxon>
        <taxon>Stramenopiles</taxon>
        <taxon>Ochrophyta</taxon>
        <taxon>Bacillariophyta</taxon>
        <taxon>Bacillariophyceae</taxon>
        <taxon>Bacillariophycidae</taxon>
        <taxon>Bacillariales</taxon>
        <taxon>Bacillariaceae</taxon>
        <taxon>Pseudo-nitzschia</taxon>
    </lineage>
</organism>
<feature type="region of interest" description="Disordered" evidence="6">
    <location>
        <begin position="702"/>
        <end position="731"/>
    </location>
</feature>
<dbReference type="FunFam" id="3.30.2410.10:FF:000003">
    <property type="entry name" value="probable E3 ubiquitin-protein ligase HERC4 isoform X1"/>
    <property type="match status" value="1"/>
</dbReference>
<dbReference type="InterPro" id="IPR000569">
    <property type="entry name" value="HECT_dom"/>
</dbReference>
<dbReference type="GO" id="GO:0061630">
    <property type="term" value="F:ubiquitin protein ligase activity"/>
    <property type="evidence" value="ECO:0007669"/>
    <property type="project" value="UniProtKB-EC"/>
</dbReference>